<accession>A4J3A2</accession>
<comment type="subunit">
    <text evidence="11">Monomer.</text>
</comment>
<name>A4J3A2_DESRM</name>
<keyword evidence="9 11" id="KW-0057">Aromatic amino acid biosynthesis</keyword>
<organism evidence="12 13">
    <name type="scientific">Desulforamulus reducens (strain ATCC BAA-1160 / DSM 100696 / MI-1)</name>
    <name type="common">Desulfotomaculum reducens</name>
    <dbReference type="NCBI Taxonomy" id="349161"/>
    <lineage>
        <taxon>Bacteria</taxon>
        <taxon>Bacillati</taxon>
        <taxon>Bacillota</taxon>
        <taxon>Clostridia</taxon>
        <taxon>Eubacteriales</taxon>
        <taxon>Peptococcaceae</taxon>
        <taxon>Desulforamulus</taxon>
    </lineage>
</organism>
<dbReference type="EC" id="2.7.1.71" evidence="3 11"/>
<evidence type="ECO:0000256" key="11">
    <source>
        <dbReference type="HAMAP-Rule" id="MF_00109"/>
    </source>
</evidence>
<dbReference type="OrthoDB" id="9800332at2"/>
<evidence type="ECO:0000256" key="7">
    <source>
        <dbReference type="ARBA" id="ARBA00022777"/>
    </source>
</evidence>
<dbReference type="PANTHER" id="PTHR21087:SF16">
    <property type="entry name" value="SHIKIMATE KINASE 1, CHLOROPLASTIC"/>
    <property type="match status" value="1"/>
</dbReference>
<dbReference type="HOGENOM" id="CLU_057607_4_0_9"/>
<feature type="binding site" evidence="11">
    <location>
        <position position="136"/>
    </location>
    <ligand>
        <name>substrate</name>
    </ligand>
</feature>
<dbReference type="PRINTS" id="PR01100">
    <property type="entry name" value="SHIKIMTKNASE"/>
</dbReference>
<dbReference type="UniPathway" id="UPA00053">
    <property type="reaction ID" value="UER00088"/>
</dbReference>
<dbReference type="Gene3D" id="3.40.50.300">
    <property type="entry name" value="P-loop containing nucleotide triphosphate hydrolases"/>
    <property type="match status" value="1"/>
</dbReference>
<comment type="cofactor">
    <cofactor evidence="11">
        <name>Mg(2+)</name>
        <dbReference type="ChEBI" id="CHEBI:18420"/>
    </cofactor>
    <text evidence="11">Binds 1 Mg(2+) ion per subunit.</text>
</comment>
<dbReference type="STRING" id="349161.Dred_1020"/>
<dbReference type="KEGG" id="drm:Dred_1020"/>
<evidence type="ECO:0000313" key="12">
    <source>
        <dbReference type="EMBL" id="ABO49555.1"/>
    </source>
</evidence>
<comment type="function">
    <text evidence="11">Catalyzes the specific phosphorylation of the 3-hydroxyl group of shikimic acid using ATP as a cosubstrate.</text>
</comment>
<dbReference type="Proteomes" id="UP000001556">
    <property type="component" value="Chromosome"/>
</dbReference>
<keyword evidence="4 11" id="KW-0028">Amino-acid biosynthesis</keyword>
<dbReference type="RefSeq" id="WP_011877382.1">
    <property type="nucleotide sequence ID" value="NC_009253.1"/>
</dbReference>
<feature type="binding site" evidence="11">
    <location>
        <position position="79"/>
    </location>
    <ligand>
        <name>substrate</name>
    </ligand>
</feature>
<keyword evidence="11" id="KW-0479">Metal-binding</keyword>
<sequence length="177" mass="19715">MKNIVLVGFMGSGKSSIGHRLARKLGYQFVDTDYAIEEVTGLTVEQIFAKHGIKRFRGEEVLLVSKLADKEGVVIATGGGLVLNSQNVEKLQQNGIFICLQASPETICKRVKNKRTRPLLARGNLKEKVIKLLQERKDAYDMADLTISTDHLEPDDIVKIIYKFLLERGVIHGNHSG</sequence>
<reference evidence="12 13" key="1">
    <citation type="submission" date="2007-03" db="EMBL/GenBank/DDBJ databases">
        <title>Complete sequence of Desulfotomaculum reducens MI-1.</title>
        <authorList>
            <consortium name="US DOE Joint Genome Institute"/>
            <person name="Copeland A."/>
            <person name="Lucas S."/>
            <person name="Lapidus A."/>
            <person name="Barry K."/>
            <person name="Detter J.C."/>
            <person name="Glavina del Rio T."/>
            <person name="Hammon N."/>
            <person name="Israni S."/>
            <person name="Dalin E."/>
            <person name="Tice H."/>
            <person name="Pitluck S."/>
            <person name="Sims D."/>
            <person name="Brettin T."/>
            <person name="Bruce D."/>
            <person name="Han C."/>
            <person name="Tapia R."/>
            <person name="Schmutz J."/>
            <person name="Larimer F."/>
            <person name="Land M."/>
            <person name="Hauser L."/>
            <person name="Kyrpides N."/>
            <person name="Kim E."/>
            <person name="Tebo B.M."/>
            <person name="Richardson P."/>
        </authorList>
    </citation>
    <scope>NUCLEOTIDE SEQUENCE [LARGE SCALE GENOMIC DNA]</scope>
    <source>
        <strain evidence="12 13">MI-1</strain>
    </source>
</reference>
<dbReference type="PROSITE" id="PS01128">
    <property type="entry name" value="SHIKIMATE_KINASE"/>
    <property type="match status" value="1"/>
</dbReference>
<dbReference type="HAMAP" id="MF_00109">
    <property type="entry name" value="Shikimate_kinase"/>
    <property type="match status" value="1"/>
</dbReference>
<dbReference type="CDD" id="cd00464">
    <property type="entry name" value="SK"/>
    <property type="match status" value="1"/>
</dbReference>
<comment type="similarity">
    <text evidence="2 11">Belongs to the shikimate kinase family.</text>
</comment>
<comment type="pathway">
    <text evidence="1 11">Metabolic intermediate biosynthesis; chorismate biosynthesis; chorismate from D-erythrose 4-phosphate and phosphoenolpyruvate: step 5/7.</text>
</comment>
<dbReference type="SUPFAM" id="SSF52540">
    <property type="entry name" value="P-loop containing nucleoside triphosphate hydrolases"/>
    <property type="match status" value="1"/>
</dbReference>
<dbReference type="NCBIfam" id="NF010553">
    <property type="entry name" value="PRK13947.1"/>
    <property type="match status" value="1"/>
</dbReference>
<keyword evidence="11" id="KW-0460">Magnesium</keyword>
<dbReference type="InterPro" id="IPR023000">
    <property type="entry name" value="Shikimate_kinase_CS"/>
</dbReference>
<comment type="catalytic activity">
    <reaction evidence="10 11">
        <text>shikimate + ATP = 3-phosphoshikimate + ADP + H(+)</text>
        <dbReference type="Rhea" id="RHEA:13121"/>
        <dbReference type="ChEBI" id="CHEBI:15378"/>
        <dbReference type="ChEBI" id="CHEBI:30616"/>
        <dbReference type="ChEBI" id="CHEBI:36208"/>
        <dbReference type="ChEBI" id="CHEBI:145989"/>
        <dbReference type="ChEBI" id="CHEBI:456216"/>
        <dbReference type="EC" id="2.7.1.71"/>
    </reaction>
</comment>
<dbReference type="GO" id="GO:0009423">
    <property type="term" value="P:chorismate biosynthetic process"/>
    <property type="evidence" value="ECO:0007669"/>
    <property type="project" value="UniProtKB-UniRule"/>
</dbReference>
<gene>
    <name evidence="11" type="primary">aroK</name>
    <name evidence="12" type="ordered locus">Dred_1020</name>
</gene>
<dbReference type="InterPro" id="IPR000623">
    <property type="entry name" value="Shikimate_kinase/TSH1"/>
</dbReference>
<feature type="binding site" evidence="11">
    <location>
        <position position="33"/>
    </location>
    <ligand>
        <name>substrate</name>
    </ligand>
</feature>
<feature type="binding site" evidence="11">
    <location>
        <position position="57"/>
    </location>
    <ligand>
        <name>substrate</name>
    </ligand>
</feature>
<comment type="subcellular location">
    <subcellularLocation>
        <location evidence="11">Cytoplasm</location>
    </subcellularLocation>
</comment>
<dbReference type="GO" id="GO:0005524">
    <property type="term" value="F:ATP binding"/>
    <property type="evidence" value="ECO:0007669"/>
    <property type="project" value="UniProtKB-UniRule"/>
</dbReference>
<dbReference type="Pfam" id="PF01202">
    <property type="entry name" value="SKI"/>
    <property type="match status" value="1"/>
</dbReference>
<dbReference type="GO" id="GO:0008652">
    <property type="term" value="P:amino acid biosynthetic process"/>
    <property type="evidence" value="ECO:0007669"/>
    <property type="project" value="UniProtKB-KW"/>
</dbReference>
<dbReference type="AlphaFoldDB" id="A4J3A2"/>
<dbReference type="GO" id="GO:0009073">
    <property type="term" value="P:aromatic amino acid family biosynthetic process"/>
    <property type="evidence" value="ECO:0007669"/>
    <property type="project" value="UniProtKB-KW"/>
</dbReference>
<feature type="binding site" evidence="11">
    <location>
        <begin position="11"/>
        <end position="16"/>
    </location>
    <ligand>
        <name>ATP</name>
        <dbReference type="ChEBI" id="CHEBI:30616"/>
    </ligand>
</feature>
<comment type="caution">
    <text evidence="11">Lacks conserved residue(s) required for the propagation of feature annotation.</text>
</comment>
<evidence type="ECO:0000256" key="1">
    <source>
        <dbReference type="ARBA" id="ARBA00004842"/>
    </source>
</evidence>
<proteinExistence type="inferred from homology"/>
<dbReference type="GO" id="GO:0004765">
    <property type="term" value="F:shikimate kinase activity"/>
    <property type="evidence" value="ECO:0007669"/>
    <property type="project" value="UniProtKB-UniRule"/>
</dbReference>
<evidence type="ECO:0000256" key="6">
    <source>
        <dbReference type="ARBA" id="ARBA00022741"/>
    </source>
</evidence>
<dbReference type="PANTHER" id="PTHR21087">
    <property type="entry name" value="SHIKIMATE KINASE"/>
    <property type="match status" value="1"/>
</dbReference>
<keyword evidence="11" id="KW-0963">Cytoplasm</keyword>
<dbReference type="GO" id="GO:0000287">
    <property type="term" value="F:magnesium ion binding"/>
    <property type="evidence" value="ECO:0007669"/>
    <property type="project" value="UniProtKB-UniRule"/>
</dbReference>
<evidence type="ECO:0000256" key="5">
    <source>
        <dbReference type="ARBA" id="ARBA00022679"/>
    </source>
</evidence>
<keyword evidence="5 11" id="KW-0808">Transferase</keyword>
<keyword evidence="13" id="KW-1185">Reference proteome</keyword>
<evidence type="ECO:0000256" key="4">
    <source>
        <dbReference type="ARBA" id="ARBA00022605"/>
    </source>
</evidence>
<dbReference type="GO" id="GO:0005829">
    <property type="term" value="C:cytosol"/>
    <property type="evidence" value="ECO:0007669"/>
    <property type="project" value="TreeGrafter"/>
</dbReference>
<feature type="binding site" evidence="11">
    <location>
        <position position="117"/>
    </location>
    <ligand>
        <name>ATP</name>
        <dbReference type="ChEBI" id="CHEBI:30616"/>
    </ligand>
</feature>
<evidence type="ECO:0000256" key="3">
    <source>
        <dbReference type="ARBA" id="ARBA00012154"/>
    </source>
</evidence>
<keyword evidence="6 11" id="KW-0547">Nucleotide-binding</keyword>
<keyword evidence="8 11" id="KW-0067">ATP-binding</keyword>
<protein>
    <recommendedName>
        <fullName evidence="3 11">Shikimate kinase</fullName>
        <shortName evidence="11">SK</shortName>
        <ecNumber evidence="3 11">2.7.1.71</ecNumber>
    </recommendedName>
</protein>
<evidence type="ECO:0000256" key="8">
    <source>
        <dbReference type="ARBA" id="ARBA00022840"/>
    </source>
</evidence>
<evidence type="ECO:0000313" key="13">
    <source>
        <dbReference type="Proteomes" id="UP000001556"/>
    </source>
</evidence>
<dbReference type="InterPro" id="IPR031322">
    <property type="entry name" value="Shikimate/glucono_kinase"/>
</dbReference>
<evidence type="ECO:0000256" key="9">
    <source>
        <dbReference type="ARBA" id="ARBA00023141"/>
    </source>
</evidence>
<dbReference type="eggNOG" id="COG0703">
    <property type="taxonomic scope" value="Bacteria"/>
</dbReference>
<keyword evidence="7 11" id="KW-0418">Kinase</keyword>
<evidence type="ECO:0000256" key="10">
    <source>
        <dbReference type="ARBA" id="ARBA00048567"/>
    </source>
</evidence>
<evidence type="ECO:0000256" key="2">
    <source>
        <dbReference type="ARBA" id="ARBA00006997"/>
    </source>
</evidence>
<dbReference type="EMBL" id="CP000612">
    <property type="protein sequence ID" value="ABO49555.1"/>
    <property type="molecule type" value="Genomic_DNA"/>
</dbReference>
<feature type="binding site" evidence="11">
    <location>
        <position position="15"/>
    </location>
    <ligand>
        <name>Mg(2+)</name>
        <dbReference type="ChEBI" id="CHEBI:18420"/>
    </ligand>
</feature>
<dbReference type="InterPro" id="IPR027417">
    <property type="entry name" value="P-loop_NTPase"/>
</dbReference>